<evidence type="ECO:0000313" key="1">
    <source>
        <dbReference type="EMBL" id="QJA74356.1"/>
    </source>
</evidence>
<reference evidence="2" key="1">
    <citation type="submission" date="2020-03" db="EMBL/GenBank/DDBJ databases">
        <title>The deep terrestrial virosphere.</title>
        <authorList>
            <person name="Holmfeldt K."/>
            <person name="Nilsson E."/>
            <person name="Simone D."/>
            <person name="Lopez-Fernandez M."/>
            <person name="Wu X."/>
            <person name="de Brujin I."/>
            <person name="Lundin D."/>
            <person name="Andersson A."/>
            <person name="Bertilsson S."/>
            <person name="Dopson M."/>
        </authorList>
    </citation>
    <scope>NUCLEOTIDE SEQUENCE</scope>
    <source>
        <strain evidence="1">MM415A02030</strain>
        <strain evidence="2">MM415B02664</strain>
    </source>
</reference>
<name>A0A6M3L5W9_9ZZZZ</name>
<dbReference type="AlphaFoldDB" id="A0A6M3L5W9"/>
<sequence length="71" mass="8118">MNVGKVYLALEGGNIREVKFNYSMYALELIIEHPEMPIREPGYPPETVMLNFTKHQDSMGHSVSIREPIQA</sequence>
<accession>A0A6M3L5W9</accession>
<gene>
    <name evidence="1" type="ORF">MM415A02030_0001</name>
    <name evidence="2" type="ORF">MM415B02664_0001</name>
</gene>
<evidence type="ECO:0000313" key="2">
    <source>
        <dbReference type="EMBL" id="QJA88864.1"/>
    </source>
</evidence>
<protein>
    <submittedName>
        <fullName evidence="2">Uncharacterized protein</fullName>
    </submittedName>
</protein>
<dbReference type="EMBL" id="MT142809">
    <property type="protein sequence ID" value="QJA88864.1"/>
    <property type="molecule type" value="Genomic_DNA"/>
</dbReference>
<dbReference type="EMBL" id="MT142093">
    <property type="protein sequence ID" value="QJA74356.1"/>
    <property type="molecule type" value="Genomic_DNA"/>
</dbReference>
<proteinExistence type="predicted"/>
<organism evidence="2">
    <name type="scientific">viral metagenome</name>
    <dbReference type="NCBI Taxonomy" id="1070528"/>
    <lineage>
        <taxon>unclassified sequences</taxon>
        <taxon>metagenomes</taxon>
        <taxon>organismal metagenomes</taxon>
    </lineage>
</organism>